<evidence type="ECO:0000313" key="12">
    <source>
        <dbReference type="Proteomes" id="UP000092389"/>
    </source>
</evidence>
<keyword evidence="6 7" id="KW-0961">Cell wall biogenesis/degradation</keyword>
<dbReference type="Proteomes" id="UP000092389">
    <property type="component" value="Unassembled WGS sequence"/>
</dbReference>
<evidence type="ECO:0000256" key="1">
    <source>
        <dbReference type="ARBA" id="ARBA00004752"/>
    </source>
</evidence>
<dbReference type="RefSeq" id="WP_067909110.1">
    <property type="nucleotide sequence ID" value="NZ_LZJP01000054.1"/>
</dbReference>
<name>A0A1A2TKQ9_MYCNT</name>
<dbReference type="SUPFAM" id="SSF141523">
    <property type="entry name" value="L,D-transpeptidase catalytic domain-like"/>
    <property type="match status" value="1"/>
</dbReference>
<evidence type="ECO:0000256" key="3">
    <source>
        <dbReference type="ARBA" id="ARBA00022960"/>
    </source>
</evidence>
<dbReference type="CDD" id="cd16913">
    <property type="entry name" value="YkuD_like"/>
    <property type="match status" value="1"/>
</dbReference>
<dbReference type="UniPathway" id="UPA00219"/>
<dbReference type="GO" id="GO:0071555">
    <property type="term" value="P:cell wall organization"/>
    <property type="evidence" value="ECO:0007669"/>
    <property type="project" value="UniProtKB-UniRule"/>
</dbReference>
<proteinExistence type="predicted"/>
<dbReference type="PROSITE" id="PS52029">
    <property type="entry name" value="LD_TPASE"/>
    <property type="match status" value="1"/>
</dbReference>
<comment type="pathway">
    <text evidence="1 7">Cell wall biogenesis; peptidoglycan biosynthesis.</text>
</comment>
<dbReference type="Pfam" id="PF03734">
    <property type="entry name" value="YkuD"/>
    <property type="match status" value="1"/>
</dbReference>
<reference evidence="11 12" key="1">
    <citation type="submission" date="2016-06" db="EMBL/GenBank/DDBJ databases">
        <authorList>
            <person name="Kjaerup R.B."/>
            <person name="Dalgaard T.S."/>
            <person name="Juul-Madsen H.R."/>
        </authorList>
    </citation>
    <scope>NUCLEOTIDE SEQUENCE [LARGE SCALE GENOMIC DNA]</scope>
    <source>
        <strain evidence="11 12">E152</strain>
    </source>
</reference>
<feature type="domain" description="L,D-TPase catalytic" evidence="10">
    <location>
        <begin position="260"/>
        <end position="395"/>
    </location>
</feature>
<keyword evidence="5" id="KW-0012">Acyltransferase</keyword>
<comment type="caution">
    <text evidence="11">The sequence shown here is derived from an EMBL/GenBank/DDBJ whole genome shotgun (WGS) entry which is preliminary data.</text>
</comment>
<dbReference type="Gene3D" id="2.60.40.3710">
    <property type="match status" value="1"/>
</dbReference>
<dbReference type="PANTHER" id="PTHR30582">
    <property type="entry name" value="L,D-TRANSPEPTIDASE"/>
    <property type="match status" value="1"/>
</dbReference>
<protein>
    <recommendedName>
        <fullName evidence="10">L,D-TPase catalytic domain-containing protein</fullName>
    </recommendedName>
</protein>
<dbReference type="EMBL" id="LZJU01000061">
    <property type="protein sequence ID" value="OBH76940.1"/>
    <property type="molecule type" value="Genomic_DNA"/>
</dbReference>
<dbReference type="GO" id="GO:0018104">
    <property type="term" value="P:peptidoglycan-protein cross-linking"/>
    <property type="evidence" value="ECO:0007669"/>
    <property type="project" value="TreeGrafter"/>
</dbReference>
<dbReference type="GO" id="GO:0008360">
    <property type="term" value="P:regulation of cell shape"/>
    <property type="evidence" value="ECO:0007669"/>
    <property type="project" value="UniProtKB-UniRule"/>
</dbReference>
<dbReference type="InterPro" id="IPR041280">
    <property type="entry name" value="Big_10"/>
</dbReference>
<keyword evidence="9" id="KW-0472">Membrane</keyword>
<accession>A0A1A2TKQ9</accession>
<keyword evidence="9" id="KW-1133">Transmembrane helix</keyword>
<organism evidence="11 12">
    <name type="scientific">Mycobacterium mantenii</name>
    <dbReference type="NCBI Taxonomy" id="560555"/>
    <lineage>
        <taxon>Bacteria</taxon>
        <taxon>Bacillati</taxon>
        <taxon>Actinomycetota</taxon>
        <taxon>Actinomycetes</taxon>
        <taxon>Mycobacteriales</taxon>
        <taxon>Mycobacteriaceae</taxon>
        <taxon>Mycobacterium</taxon>
        <taxon>Mycobacterium avium complex (MAC)</taxon>
    </lineage>
</organism>
<evidence type="ECO:0000259" key="10">
    <source>
        <dbReference type="PROSITE" id="PS52029"/>
    </source>
</evidence>
<dbReference type="OrthoDB" id="5242354at2"/>
<dbReference type="Gene3D" id="2.60.40.3780">
    <property type="match status" value="1"/>
</dbReference>
<dbReference type="InterPro" id="IPR050979">
    <property type="entry name" value="LD-transpeptidase"/>
</dbReference>
<dbReference type="CDD" id="cd13432">
    <property type="entry name" value="LDT_IgD_like_2"/>
    <property type="match status" value="1"/>
</dbReference>
<feature type="transmembrane region" description="Helical" evidence="9">
    <location>
        <begin position="20"/>
        <end position="38"/>
    </location>
</feature>
<dbReference type="InterPro" id="IPR005490">
    <property type="entry name" value="LD_TPept_cat_dom"/>
</dbReference>
<evidence type="ECO:0000256" key="4">
    <source>
        <dbReference type="ARBA" id="ARBA00022984"/>
    </source>
</evidence>
<dbReference type="Gene3D" id="2.40.440.10">
    <property type="entry name" value="L,D-transpeptidase catalytic domain-like"/>
    <property type="match status" value="1"/>
</dbReference>
<dbReference type="GO" id="GO:0071972">
    <property type="term" value="F:peptidoglycan L,D-transpeptidase activity"/>
    <property type="evidence" value="ECO:0007669"/>
    <property type="project" value="TreeGrafter"/>
</dbReference>
<evidence type="ECO:0000256" key="5">
    <source>
        <dbReference type="ARBA" id="ARBA00023315"/>
    </source>
</evidence>
<dbReference type="InterPro" id="IPR038063">
    <property type="entry name" value="Transpep_catalytic_dom"/>
</dbReference>
<dbReference type="GO" id="GO:0005576">
    <property type="term" value="C:extracellular region"/>
    <property type="evidence" value="ECO:0007669"/>
    <property type="project" value="TreeGrafter"/>
</dbReference>
<keyword evidence="9" id="KW-0812">Transmembrane</keyword>
<evidence type="ECO:0000256" key="2">
    <source>
        <dbReference type="ARBA" id="ARBA00022679"/>
    </source>
</evidence>
<dbReference type="GO" id="GO:0016746">
    <property type="term" value="F:acyltransferase activity"/>
    <property type="evidence" value="ECO:0007669"/>
    <property type="project" value="UniProtKB-KW"/>
</dbReference>
<keyword evidence="2" id="KW-0808">Transferase</keyword>
<keyword evidence="4 7" id="KW-0573">Peptidoglycan synthesis</keyword>
<sequence length="426" mass="45532">MTSKTSDQFVGRVLRRPRLLLLAVFVVVAAVGAIYVASGPHCPDGRCSHDTSSAKTAGPAQITITPGPDTRDVDPVAPVTVKADNGTLTGVDMVNESGKSIEGVMTPDNTVWKPTVPLGYGRTYTLTVTSSGVSGVAAKQVSSFSTLKPSNQTKVSFTTTSEASLRDGGTYGVGTVIVAHFDEKIADRAAAERQLSVTTNPKVEGSWYWVDDQNAHWRPERYYAPGTTVTAEAKIYGIALGDGLFGQDDTKVSFRVGDAHVSIADDATHQVSVFSNGQLQRTMPTSMGMGGTEDVGGKTISLWTPSGVYTVLDKGNPVIMDSSTFGLPKNSRLGYRETINWATKISSDGIYLHELDATVWAQGHRDTSHGCLNLNADNAKWFFGFSVPGDVVEVRNSGGPPLTLAQNGDWTLPWDQWRKGSALKPT</sequence>
<evidence type="ECO:0000256" key="9">
    <source>
        <dbReference type="SAM" id="Phobius"/>
    </source>
</evidence>
<evidence type="ECO:0000313" key="11">
    <source>
        <dbReference type="EMBL" id="OBH76940.1"/>
    </source>
</evidence>
<evidence type="ECO:0000256" key="8">
    <source>
        <dbReference type="SAM" id="MobiDB-lite"/>
    </source>
</evidence>
<dbReference type="AlphaFoldDB" id="A0A1A2TKQ9"/>
<gene>
    <name evidence="11" type="ORF">A5683_19965</name>
</gene>
<keyword evidence="3 7" id="KW-0133">Cell shape</keyword>
<evidence type="ECO:0000256" key="7">
    <source>
        <dbReference type="PROSITE-ProRule" id="PRU01373"/>
    </source>
</evidence>
<feature type="active site" description="Proton donor/acceptor" evidence="7">
    <location>
        <position position="353"/>
    </location>
</feature>
<evidence type="ECO:0000256" key="6">
    <source>
        <dbReference type="ARBA" id="ARBA00023316"/>
    </source>
</evidence>
<feature type="active site" description="Nucleophile" evidence="7">
    <location>
        <position position="371"/>
    </location>
</feature>
<dbReference type="Pfam" id="PF17964">
    <property type="entry name" value="Big_10"/>
    <property type="match status" value="1"/>
</dbReference>
<dbReference type="PANTHER" id="PTHR30582:SF2">
    <property type="entry name" value="L,D-TRANSPEPTIDASE YCIB-RELATED"/>
    <property type="match status" value="1"/>
</dbReference>
<feature type="region of interest" description="Disordered" evidence="8">
    <location>
        <begin position="47"/>
        <end position="73"/>
    </location>
</feature>